<evidence type="ECO:0000256" key="1">
    <source>
        <dbReference type="SAM" id="MobiDB-lite"/>
    </source>
</evidence>
<protein>
    <recommendedName>
        <fullName evidence="2">FMR1-interacting protein 1 conserved domain-containing protein</fullName>
    </recommendedName>
</protein>
<dbReference type="OrthoDB" id="273070at2759"/>
<dbReference type="GO" id="GO:0000492">
    <property type="term" value="P:box C/D snoRNP assembly"/>
    <property type="evidence" value="ECO:0007669"/>
    <property type="project" value="TreeGrafter"/>
</dbReference>
<keyword evidence="4" id="KW-1185">Reference proteome</keyword>
<organism evidence="3 4">
    <name type="scientific">Mikania micrantha</name>
    <name type="common">bitter vine</name>
    <dbReference type="NCBI Taxonomy" id="192012"/>
    <lineage>
        <taxon>Eukaryota</taxon>
        <taxon>Viridiplantae</taxon>
        <taxon>Streptophyta</taxon>
        <taxon>Embryophyta</taxon>
        <taxon>Tracheophyta</taxon>
        <taxon>Spermatophyta</taxon>
        <taxon>Magnoliopsida</taxon>
        <taxon>eudicotyledons</taxon>
        <taxon>Gunneridae</taxon>
        <taxon>Pentapetalae</taxon>
        <taxon>asterids</taxon>
        <taxon>campanulids</taxon>
        <taxon>Asterales</taxon>
        <taxon>Asteraceae</taxon>
        <taxon>Asteroideae</taxon>
        <taxon>Heliantheae alliance</taxon>
        <taxon>Eupatorieae</taxon>
        <taxon>Mikania</taxon>
    </lineage>
</organism>
<feature type="compositionally biased region" description="Basic residues" evidence="1">
    <location>
        <begin position="338"/>
        <end position="355"/>
    </location>
</feature>
<evidence type="ECO:0000313" key="4">
    <source>
        <dbReference type="Proteomes" id="UP000326396"/>
    </source>
</evidence>
<dbReference type="PANTHER" id="PTHR13309:SF0">
    <property type="entry name" value="FMR1-INTERACTING PROTEIN NUFIP1"/>
    <property type="match status" value="1"/>
</dbReference>
<gene>
    <name evidence="3" type="ORF">E3N88_43239</name>
</gene>
<dbReference type="AlphaFoldDB" id="A0A5N6LFI6"/>
<dbReference type="EMBL" id="SZYD01001044">
    <property type="protein sequence ID" value="KAD1131225.1"/>
    <property type="molecule type" value="Genomic_DNA"/>
</dbReference>
<accession>A0A5N6LFI6</accession>
<sequence>MNPHQNSNQIPASNSAVLQQVNPVINQPMFNGNNMPVASPLCFMNFPTQPFQLQNTLPNGIGGFNPLLANQFNPSQAQFFAHSPMNPTAYHQNVGLSGQQNQIVNAMNPQNPVNHQFPMSSFNSPQNLVQGNLLSPGASGPVQIQQPQNHHATLTNSQGNHKIVPTNVNGAWVESQHKNFKGHKTYDASHKGSKSHKHVKEKFGIYKGNMRKAKGGDNLAADSVSQNSTNFEKKVPSLTYTEQEIKAWREARKKNYPTNGTVLKVRFCVLGLIFMACLSDTLPLIVQKQKKDQTLSDGTNQEAMLRCQQLKEILAKQAELGCEVADIPASYLLGPNKQNRREKQHYKRGKFHNKRGTSFQDQLAKKQGQMAKSPIINHHFYRSF</sequence>
<feature type="compositionally biased region" description="Polar residues" evidence="1">
    <location>
        <begin position="142"/>
        <end position="160"/>
    </location>
</feature>
<dbReference type="PANTHER" id="PTHR13309">
    <property type="entry name" value="NUCLEAR FRAGILE X MENTAL RETARDATION PROTEIN INTERACTING PROTEIN 1"/>
    <property type="match status" value="1"/>
</dbReference>
<dbReference type="Proteomes" id="UP000326396">
    <property type="component" value="Unassembled WGS sequence"/>
</dbReference>
<feature type="region of interest" description="Disordered" evidence="1">
    <location>
        <begin position="141"/>
        <end position="160"/>
    </location>
</feature>
<dbReference type="Pfam" id="PF10453">
    <property type="entry name" value="NUFIP1"/>
    <property type="match status" value="1"/>
</dbReference>
<name>A0A5N6LFI6_9ASTR</name>
<feature type="domain" description="FMR1-interacting protein 1 conserved" evidence="2">
    <location>
        <begin position="230"/>
        <end position="260"/>
    </location>
</feature>
<dbReference type="InterPro" id="IPR019496">
    <property type="entry name" value="NUFIP1_cons_dom"/>
</dbReference>
<feature type="region of interest" description="Disordered" evidence="1">
    <location>
        <begin position="336"/>
        <end position="359"/>
    </location>
</feature>
<dbReference type="GO" id="GO:0003723">
    <property type="term" value="F:RNA binding"/>
    <property type="evidence" value="ECO:0007669"/>
    <property type="project" value="InterPro"/>
</dbReference>
<evidence type="ECO:0000313" key="3">
    <source>
        <dbReference type="EMBL" id="KAD1131225.1"/>
    </source>
</evidence>
<proteinExistence type="predicted"/>
<dbReference type="GO" id="GO:0005634">
    <property type="term" value="C:nucleus"/>
    <property type="evidence" value="ECO:0007669"/>
    <property type="project" value="TreeGrafter"/>
</dbReference>
<dbReference type="InterPro" id="IPR039136">
    <property type="entry name" value="NUFIP1-like"/>
</dbReference>
<evidence type="ECO:0000259" key="2">
    <source>
        <dbReference type="Pfam" id="PF10453"/>
    </source>
</evidence>
<comment type="caution">
    <text evidence="3">The sequence shown here is derived from an EMBL/GenBank/DDBJ whole genome shotgun (WGS) entry which is preliminary data.</text>
</comment>
<reference evidence="3 4" key="1">
    <citation type="submission" date="2019-05" db="EMBL/GenBank/DDBJ databases">
        <title>Mikania micrantha, genome provides insights into the molecular mechanism of rapid growth.</title>
        <authorList>
            <person name="Liu B."/>
        </authorList>
    </citation>
    <scope>NUCLEOTIDE SEQUENCE [LARGE SCALE GENOMIC DNA]</scope>
    <source>
        <strain evidence="3">NLD-2019</strain>
        <tissue evidence="3">Leaf</tissue>
    </source>
</reference>